<dbReference type="PANTHER" id="PTHR33755">
    <property type="entry name" value="TOXIN PARE1-RELATED"/>
    <property type="match status" value="1"/>
</dbReference>
<dbReference type="InterPro" id="IPR007712">
    <property type="entry name" value="RelE/ParE_toxin"/>
</dbReference>
<sequence length="99" mass="11869">MAKYNLTKKAVEDLAHIWNYTFEEWSEKQADTYYDMLLANCKRIAKNPNLGKNYNGITENLFGLRTNRHIIFYRQTAKNEIEVTRILHERMDLENKILE</sequence>
<evidence type="ECO:0000256" key="2">
    <source>
        <dbReference type="ARBA" id="ARBA00022649"/>
    </source>
</evidence>
<dbReference type="InterPro" id="IPR051803">
    <property type="entry name" value="TA_system_RelE-like_toxin"/>
</dbReference>
<dbReference type="InterPro" id="IPR035093">
    <property type="entry name" value="RelE/ParE_toxin_dom_sf"/>
</dbReference>
<keyword evidence="5" id="KW-1185">Reference proteome</keyword>
<dbReference type="EMBL" id="CP040710">
    <property type="protein sequence ID" value="QCW99096.1"/>
    <property type="molecule type" value="Genomic_DNA"/>
</dbReference>
<proteinExistence type="inferred from homology"/>
<comment type="similarity">
    <text evidence="1 3">Belongs to the RelE toxin family.</text>
</comment>
<dbReference type="KEGG" id="asag:FGM00_02810"/>
<reference evidence="4 5" key="1">
    <citation type="submission" date="2019-05" db="EMBL/GenBank/DDBJ databases">
        <title>Genome sequencing of F202Z8.</title>
        <authorList>
            <person name="Kwon Y.M."/>
        </authorList>
    </citation>
    <scope>NUCLEOTIDE SEQUENCE [LARGE SCALE GENOMIC DNA]</scope>
    <source>
        <strain evidence="4 5">F202Z8</strain>
    </source>
</reference>
<dbReference type="Pfam" id="PF05016">
    <property type="entry name" value="ParE_toxin"/>
    <property type="match status" value="1"/>
</dbReference>
<keyword evidence="2" id="KW-1277">Toxin-antitoxin system</keyword>
<dbReference type="PANTHER" id="PTHR33755:SF9">
    <property type="entry name" value="TOXIN PARE1"/>
    <property type="match status" value="1"/>
</dbReference>
<organism evidence="4 5">
    <name type="scientific">Aggregatimonas sangjinii</name>
    <dbReference type="NCBI Taxonomy" id="2583587"/>
    <lineage>
        <taxon>Bacteria</taxon>
        <taxon>Pseudomonadati</taxon>
        <taxon>Bacteroidota</taxon>
        <taxon>Flavobacteriia</taxon>
        <taxon>Flavobacteriales</taxon>
        <taxon>Flavobacteriaceae</taxon>
        <taxon>Aggregatimonas</taxon>
    </lineage>
</organism>
<gene>
    <name evidence="4" type="ORF">FGM00_02810</name>
</gene>
<name>A0A5B7SKT9_9FLAO</name>
<dbReference type="InterPro" id="IPR028344">
    <property type="entry name" value="ParE1/4"/>
</dbReference>
<dbReference type="AlphaFoldDB" id="A0A5B7SKT9"/>
<evidence type="ECO:0000256" key="1">
    <source>
        <dbReference type="ARBA" id="ARBA00006226"/>
    </source>
</evidence>
<evidence type="ECO:0000256" key="3">
    <source>
        <dbReference type="PIRNR" id="PIRNR029218"/>
    </source>
</evidence>
<dbReference type="OrthoDB" id="7173315at2"/>
<dbReference type="PIRSF" id="PIRSF029218">
    <property type="entry name" value="ParE"/>
    <property type="match status" value="1"/>
</dbReference>
<dbReference type="Proteomes" id="UP000310017">
    <property type="component" value="Chromosome"/>
</dbReference>
<evidence type="ECO:0000313" key="4">
    <source>
        <dbReference type="EMBL" id="QCW99096.1"/>
    </source>
</evidence>
<accession>A0A5B7SKT9</accession>
<dbReference type="Gene3D" id="3.30.2310.20">
    <property type="entry name" value="RelE-like"/>
    <property type="match status" value="1"/>
</dbReference>
<protein>
    <recommendedName>
        <fullName evidence="3">Toxin</fullName>
    </recommendedName>
</protein>
<dbReference type="RefSeq" id="WP_138851451.1">
    <property type="nucleotide sequence ID" value="NZ_CP040710.1"/>
</dbReference>
<evidence type="ECO:0000313" key="5">
    <source>
        <dbReference type="Proteomes" id="UP000310017"/>
    </source>
</evidence>